<organism evidence="2 3">
    <name type="scientific">Fusarium torreyae</name>
    <dbReference type="NCBI Taxonomy" id="1237075"/>
    <lineage>
        <taxon>Eukaryota</taxon>
        <taxon>Fungi</taxon>
        <taxon>Dikarya</taxon>
        <taxon>Ascomycota</taxon>
        <taxon>Pezizomycotina</taxon>
        <taxon>Sordariomycetes</taxon>
        <taxon>Hypocreomycetidae</taxon>
        <taxon>Hypocreales</taxon>
        <taxon>Nectriaceae</taxon>
        <taxon>Fusarium</taxon>
    </lineage>
</organism>
<accession>A0A9W8RXQ6</accession>
<keyword evidence="1" id="KW-0732">Signal</keyword>
<dbReference type="OrthoDB" id="10431343at2759"/>
<feature type="chain" id="PRO_5040788184" evidence="1">
    <location>
        <begin position="18"/>
        <end position="105"/>
    </location>
</feature>
<dbReference type="Proteomes" id="UP001152049">
    <property type="component" value="Unassembled WGS sequence"/>
</dbReference>
<evidence type="ECO:0000313" key="2">
    <source>
        <dbReference type="EMBL" id="KAJ4256142.1"/>
    </source>
</evidence>
<proteinExistence type="predicted"/>
<dbReference type="EMBL" id="JAOQAZ010000019">
    <property type="protein sequence ID" value="KAJ4256142.1"/>
    <property type="molecule type" value="Genomic_DNA"/>
</dbReference>
<keyword evidence="3" id="KW-1185">Reference proteome</keyword>
<dbReference type="AlphaFoldDB" id="A0A9W8RXQ6"/>
<protein>
    <submittedName>
        <fullName evidence="2">Uncharacterized protein</fullName>
    </submittedName>
</protein>
<gene>
    <name evidence="2" type="ORF">NW762_009218</name>
</gene>
<evidence type="ECO:0000256" key="1">
    <source>
        <dbReference type="SAM" id="SignalP"/>
    </source>
</evidence>
<comment type="caution">
    <text evidence="2">The sequence shown here is derived from an EMBL/GenBank/DDBJ whole genome shotgun (WGS) entry which is preliminary data.</text>
</comment>
<evidence type="ECO:0000313" key="3">
    <source>
        <dbReference type="Proteomes" id="UP001152049"/>
    </source>
</evidence>
<sequence>MQFSFIALAFFASAATAVSIRQSDPFECVDGGFFYGMDACTQMCKGGTCTISEGHENDPDYICGCDDPNGSGGCGEMVKGKEACEDVCTEGNCLQLLIPHICKCP</sequence>
<feature type="signal peptide" evidence="1">
    <location>
        <begin position="1"/>
        <end position="17"/>
    </location>
</feature>
<name>A0A9W8RXQ6_9HYPO</name>
<reference evidence="2" key="1">
    <citation type="submission" date="2022-09" db="EMBL/GenBank/DDBJ databases">
        <title>Fusarium specimens isolated from Avocado Roots.</title>
        <authorList>
            <person name="Stajich J."/>
            <person name="Roper C."/>
            <person name="Heimlech-Rivalta G."/>
        </authorList>
    </citation>
    <scope>NUCLEOTIDE SEQUENCE</scope>
    <source>
        <strain evidence="2">CF00136</strain>
    </source>
</reference>